<dbReference type="AlphaFoldDB" id="A0A2N8S0A3"/>
<dbReference type="EMBL" id="POUN01000004">
    <property type="protein sequence ID" value="PNF80042.1"/>
    <property type="molecule type" value="Genomic_DNA"/>
</dbReference>
<organism evidence="1 2">
    <name type="scientific">Stutzerimonas stutzeri</name>
    <name type="common">Pseudomonas stutzeri</name>
    <dbReference type="NCBI Taxonomy" id="316"/>
    <lineage>
        <taxon>Bacteria</taxon>
        <taxon>Pseudomonadati</taxon>
        <taxon>Pseudomonadota</taxon>
        <taxon>Gammaproteobacteria</taxon>
        <taxon>Pseudomonadales</taxon>
        <taxon>Pseudomonadaceae</taxon>
        <taxon>Stutzerimonas</taxon>
    </lineage>
</organism>
<evidence type="ECO:0000313" key="2">
    <source>
        <dbReference type="Proteomes" id="UP000235925"/>
    </source>
</evidence>
<proteinExistence type="predicted"/>
<gene>
    <name evidence="1" type="ORF">CXK92_15640</name>
</gene>
<evidence type="ECO:0008006" key="3">
    <source>
        <dbReference type="Google" id="ProtNLM"/>
    </source>
</evidence>
<sequence length="77" mass="8509">MRRHVVISSAEQKRREAAARYARTTIALEGGQQAPIAAEQLARFVEGSISIEQAIELVRQSYGLPKNMSAAQVNRID</sequence>
<dbReference type="Gene3D" id="1.10.8.1050">
    <property type="entry name" value="Antitoxin VbhA-like"/>
    <property type="match status" value="1"/>
</dbReference>
<protein>
    <recommendedName>
        <fullName evidence="3">Antitoxin VbhA domain-containing protein</fullName>
    </recommendedName>
</protein>
<reference evidence="1 2" key="1">
    <citation type="submission" date="2018-01" db="EMBL/GenBank/DDBJ databases">
        <title>Denitrification phenotypes of diverse strains of Pseudomonas stutzeri.</title>
        <authorList>
            <person name="Milligan D.A."/>
            <person name="Bergaust L."/>
            <person name="Bakken L.R."/>
            <person name="Frostegard A."/>
        </authorList>
    </citation>
    <scope>NUCLEOTIDE SEQUENCE [LARGE SCALE GENOMIC DNA]</scope>
    <source>
        <strain evidence="1 2">KC</strain>
    </source>
</reference>
<evidence type="ECO:0000313" key="1">
    <source>
        <dbReference type="EMBL" id="PNF80042.1"/>
    </source>
</evidence>
<dbReference type="Proteomes" id="UP000235925">
    <property type="component" value="Unassembled WGS sequence"/>
</dbReference>
<name>A0A2N8S0A3_STUST</name>
<dbReference type="InterPro" id="IPR043038">
    <property type="entry name" value="VbhA_sf"/>
</dbReference>
<accession>A0A2N8S0A3</accession>
<comment type="caution">
    <text evidence="1">The sequence shown here is derived from an EMBL/GenBank/DDBJ whole genome shotgun (WGS) entry which is preliminary data.</text>
</comment>